<evidence type="ECO:0000256" key="5">
    <source>
        <dbReference type="ARBA" id="ARBA00023242"/>
    </source>
</evidence>
<feature type="domain" description="Zn(2)-C6 fungal-type" evidence="7">
    <location>
        <begin position="17"/>
        <end position="51"/>
    </location>
</feature>
<dbReference type="GO" id="GO:0006351">
    <property type="term" value="P:DNA-templated transcription"/>
    <property type="evidence" value="ECO:0007669"/>
    <property type="project" value="InterPro"/>
</dbReference>
<protein>
    <recommendedName>
        <fullName evidence="7">Zn(2)-C6 fungal-type domain-containing protein</fullName>
    </recommendedName>
</protein>
<dbReference type="CDD" id="cd00067">
    <property type="entry name" value="GAL4"/>
    <property type="match status" value="1"/>
</dbReference>
<evidence type="ECO:0000313" key="8">
    <source>
        <dbReference type="EMBL" id="KAF7507789.1"/>
    </source>
</evidence>
<accession>A0A8H7E257</accession>
<keyword evidence="5" id="KW-0539">Nucleus</keyword>
<name>A0A8H7E257_9EURO</name>
<reference evidence="8" key="1">
    <citation type="submission" date="2020-02" db="EMBL/GenBank/DDBJ databases">
        <authorList>
            <person name="Palmer J.M."/>
        </authorList>
    </citation>
    <scope>NUCLEOTIDE SEQUENCE</scope>
    <source>
        <strain evidence="8">EPUS1.4</strain>
        <tissue evidence="8">Thallus</tissue>
    </source>
</reference>
<feature type="region of interest" description="Disordered" evidence="6">
    <location>
        <begin position="56"/>
        <end position="112"/>
    </location>
</feature>
<evidence type="ECO:0000256" key="4">
    <source>
        <dbReference type="ARBA" id="ARBA00023163"/>
    </source>
</evidence>
<proteinExistence type="predicted"/>
<dbReference type="EMBL" id="JAACFV010000063">
    <property type="protein sequence ID" value="KAF7507789.1"/>
    <property type="molecule type" value="Genomic_DNA"/>
</dbReference>
<feature type="compositionally biased region" description="Polar residues" evidence="6">
    <location>
        <begin position="65"/>
        <end position="74"/>
    </location>
</feature>
<evidence type="ECO:0000256" key="6">
    <source>
        <dbReference type="SAM" id="MobiDB-lite"/>
    </source>
</evidence>
<sequence>MASVVDAPRKVRRISRACDYCHHRSIRCRASEEGDGKRCQNCVDFNQACTYNRPAKRRGVRARQRSNSATSSPLEDQPKPSRPQSLSYQNGLDGQQHTPQTPPINNATQASLKPSNPDIWRAPYVASQALIMDLVMVYFEIIFPIFPFFHRSTFLRKISRGEFDRNRFFFAATMGVCALASARARDGAIFSNRFVPESLSEVASETFFNAAKEQIPTDLATAQDHNCMRACALLAITSIQYGQIRAMHQHLGRYHAMVAMDGLHDEANWPKDMGHVEREERRRLFWSMYTLDIYSSTVWCGVMRGREAHSNVLYPTEIDDELFDDSGFHAASEDSPPVIGPNPSRIGAPIQTKSWLCGWNFTTDLYRILEHAVNHYRASRIRLKKKNFLHEVFGVTDLATQASVLDAVMHMYASLPQCFKQTRPITFNHTEDRYSFQAANIAATVQLLRMVLFSSGGATIEQRCQVASEVVAAFALVPVAYLRAISVPLLHHLAGIGSILGFVLEEPLSGQNFIQVRNVLLSMAQLLSNIESGVNATTDASKRLQSLVKRIDEFIHEQGSRTFQSLPLKQHLEAHQAVPQNPGTDRLTSVSNNINGTEHDSNNNYPSSAVSGAPTTALNMNFQFPPELLDDWTWAFDFAQPFQT</sequence>
<feature type="region of interest" description="Disordered" evidence="6">
    <location>
        <begin position="578"/>
        <end position="610"/>
    </location>
</feature>
<organism evidence="8 9">
    <name type="scientific">Endocarpon pusillum</name>
    <dbReference type="NCBI Taxonomy" id="364733"/>
    <lineage>
        <taxon>Eukaryota</taxon>
        <taxon>Fungi</taxon>
        <taxon>Dikarya</taxon>
        <taxon>Ascomycota</taxon>
        <taxon>Pezizomycotina</taxon>
        <taxon>Eurotiomycetes</taxon>
        <taxon>Chaetothyriomycetidae</taxon>
        <taxon>Verrucariales</taxon>
        <taxon>Verrucariaceae</taxon>
        <taxon>Endocarpon</taxon>
    </lineage>
</organism>
<dbReference type="GO" id="GO:0008270">
    <property type="term" value="F:zinc ion binding"/>
    <property type="evidence" value="ECO:0007669"/>
    <property type="project" value="InterPro"/>
</dbReference>
<feature type="compositionally biased region" description="Polar residues" evidence="6">
    <location>
        <begin position="82"/>
        <end position="112"/>
    </location>
</feature>
<dbReference type="GO" id="GO:0000981">
    <property type="term" value="F:DNA-binding transcription factor activity, RNA polymerase II-specific"/>
    <property type="evidence" value="ECO:0007669"/>
    <property type="project" value="InterPro"/>
</dbReference>
<dbReference type="SMART" id="SM00066">
    <property type="entry name" value="GAL4"/>
    <property type="match status" value="1"/>
</dbReference>
<dbReference type="InterPro" id="IPR001138">
    <property type="entry name" value="Zn2Cys6_DnaBD"/>
</dbReference>
<dbReference type="InterPro" id="IPR036864">
    <property type="entry name" value="Zn2-C6_fun-type_DNA-bd_sf"/>
</dbReference>
<evidence type="ECO:0000256" key="3">
    <source>
        <dbReference type="ARBA" id="ARBA00023125"/>
    </source>
</evidence>
<evidence type="ECO:0000256" key="1">
    <source>
        <dbReference type="ARBA" id="ARBA00022723"/>
    </source>
</evidence>
<keyword evidence="9" id="KW-1185">Reference proteome</keyword>
<comment type="caution">
    <text evidence="8">The sequence shown here is derived from an EMBL/GenBank/DDBJ whole genome shotgun (WGS) entry which is preliminary data.</text>
</comment>
<dbReference type="Pfam" id="PF04082">
    <property type="entry name" value="Fungal_trans"/>
    <property type="match status" value="1"/>
</dbReference>
<dbReference type="PROSITE" id="PS50048">
    <property type="entry name" value="ZN2_CY6_FUNGAL_2"/>
    <property type="match status" value="1"/>
</dbReference>
<dbReference type="PANTHER" id="PTHR46910:SF18">
    <property type="entry name" value="ZN(II)2CYS6 TRANSCRIPTION FACTOR (EUROFUNG)"/>
    <property type="match status" value="1"/>
</dbReference>
<evidence type="ECO:0000259" key="7">
    <source>
        <dbReference type="PROSITE" id="PS50048"/>
    </source>
</evidence>
<dbReference type="OrthoDB" id="2123952at2759"/>
<gene>
    <name evidence="8" type="ORF">GJ744_010090</name>
</gene>
<dbReference type="GO" id="GO:0003677">
    <property type="term" value="F:DNA binding"/>
    <property type="evidence" value="ECO:0007669"/>
    <property type="project" value="UniProtKB-KW"/>
</dbReference>
<dbReference type="InterPro" id="IPR007219">
    <property type="entry name" value="XnlR_reg_dom"/>
</dbReference>
<keyword evidence="4" id="KW-0804">Transcription</keyword>
<evidence type="ECO:0000313" key="9">
    <source>
        <dbReference type="Proteomes" id="UP000606974"/>
    </source>
</evidence>
<dbReference type="CDD" id="cd12148">
    <property type="entry name" value="fungal_TF_MHR"/>
    <property type="match status" value="1"/>
</dbReference>
<dbReference type="AlphaFoldDB" id="A0A8H7E257"/>
<keyword evidence="1" id="KW-0479">Metal-binding</keyword>
<dbReference type="Pfam" id="PF00172">
    <property type="entry name" value="Zn_clus"/>
    <property type="match status" value="1"/>
</dbReference>
<keyword evidence="2" id="KW-0805">Transcription regulation</keyword>
<dbReference type="Gene3D" id="4.10.240.10">
    <property type="entry name" value="Zn(2)-C6 fungal-type DNA-binding domain"/>
    <property type="match status" value="1"/>
</dbReference>
<dbReference type="Proteomes" id="UP000606974">
    <property type="component" value="Unassembled WGS sequence"/>
</dbReference>
<dbReference type="PANTHER" id="PTHR46910">
    <property type="entry name" value="TRANSCRIPTION FACTOR PDR1"/>
    <property type="match status" value="1"/>
</dbReference>
<keyword evidence="3" id="KW-0238">DNA-binding</keyword>
<dbReference type="InterPro" id="IPR050987">
    <property type="entry name" value="AtrR-like"/>
</dbReference>
<evidence type="ECO:0000256" key="2">
    <source>
        <dbReference type="ARBA" id="ARBA00023015"/>
    </source>
</evidence>
<dbReference type="SUPFAM" id="SSF57701">
    <property type="entry name" value="Zn2/Cys6 DNA-binding domain"/>
    <property type="match status" value="1"/>
</dbReference>